<dbReference type="OrthoDB" id="9761056at2"/>
<dbReference type="Pfam" id="PF02652">
    <property type="entry name" value="Lactate_perm"/>
    <property type="match status" value="1"/>
</dbReference>
<feature type="transmembrane region" description="Helical" evidence="8">
    <location>
        <begin position="342"/>
        <end position="365"/>
    </location>
</feature>
<feature type="transmembrane region" description="Helical" evidence="8">
    <location>
        <begin position="12"/>
        <end position="31"/>
    </location>
</feature>
<dbReference type="PANTHER" id="PTHR30003">
    <property type="entry name" value="L-LACTATE PERMEASE"/>
    <property type="match status" value="1"/>
</dbReference>
<dbReference type="GO" id="GO:0015129">
    <property type="term" value="F:lactate transmembrane transporter activity"/>
    <property type="evidence" value="ECO:0007669"/>
    <property type="project" value="UniProtKB-UniRule"/>
</dbReference>
<keyword evidence="3 8" id="KW-0813">Transport</keyword>
<accession>A0A4R2K8E8</accession>
<organism evidence="9 10">
    <name type="scientific">Actinocrispum wychmicini</name>
    <dbReference type="NCBI Taxonomy" id="1213861"/>
    <lineage>
        <taxon>Bacteria</taxon>
        <taxon>Bacillati</taxon>
        <taxon>Actinomycetota</taxon>
        <taxon>Actinomycetes</taxon>
        <taxon>Pseudonocardiales</taxon>
        <taxon>Pseudonocardiaceae</taxon>
        <taxon>Actinocrispum</taxon>
    </lineage>
</organism>
<feature type="transmembrane region" description="Helical" evidence="8">
    <location>
        <begin position="409"/>
        <end position="432"/>
    </location>
</feature>
<dbReference type="EMBL" id="SLWS01000002">
    <property type="protein sequence ID" value="TCO62655.1"/>
    <property type="molecule type" value="Genomic_DNA"/>
</dbReference>
<evidence type="ECO:0000313" key="10">
    <source>
        <dbReference type="Proteomes" id="UP000295680"/>
    </source>
</evidence>
<keyword evidence="10" id="KW-1185">Reference proteome</keyword>
<gene>
    <name evidence="9" type="ORF">EV192_102794</name>
</gene>
<reference evidence="9 10" key="1">
    <citation type="submission" date="2019-03" db="EMBL/GenBank/DDBJ databases">
        <title>Genomic Encyclopedia of Type Strains, Phase IV (KMG-IV): sequencing the most valuable type-strain genomes for metagenomic binning, comparative biology and taxonomic classification.</title>
        <authorList>
            <person name="Goeker M."/>
        </authorList>
    </citation>
    <scope>NUCLEOTIDE SEQUENCE [LARGE SCALE GENOMIC DNA]</scope>
    <source>
        <strain evidence="9 10">DSM 45934</strain>
    </source>
</reference>
<comment type="function">
    <text evidence="8">Uptake of L-lactate across the membrane. Can also transport D-lactate and glycolate.</text>
</comment>
<proteinExistence type="inferred from homology"/>
<evidence type="ECO:0000256" key="7">
    <source>
        <dbReference type="ARBA" id="ARBA00023136"/>
    </source>
</evidence>
<feature type="transmembrane region" description="Helical" evidence="8">
    <location>
        <begin position="224"/>
        <end position="245"/>
    </location>
</feature>
<dbReference type="GO" id="GO:0005886">
    <property type="term" value="C:plasma membrane"/>
    <property type="evidence" value="ECO:0007669"/>
    <property type="project" value="UniProtKB-SubCell"/>
</dbReference>
<evidence type="ECO:0000256" key="6">
    <source>
        <dbReference type="ARBA" id="ARBA00022989"/>
    </source>
</evidence>
<sequence>MFTQQTAPVAGSLGWSALVATLPLLTVFLLLGVVRTKAYVAALTGLAVALIVGIAVYGMPVVQALSSAVQGAVFGLFPILWIVVNALWIYRMTVYTRHFDVLRRSFGQVSSDNRIQGLIVAFCFGALMEALAGFGAPVAISSVMLVALGFSPLRAAAVSLVANTAPVAFGAMATPVITLAQVTGLPLSVVSSVVGRQTPVLALFVPLLLVFIIDGKRGVRETWLPALVCGVAFAIAQFAVSNYVAPELADIAASLVSAGALVLTIRTRTRVPAGGPPAEESTSDSRPDVVKAYAPYGIIIVIFALGQVPAIKAWLSQATLAFHWPLLDVHGPNGKPVSGNTFSLPLLNTGGTLVLIAGVITAVVLRLSARTALTEWGRTVHELRFAILTVTGVLALAYVMNLSGQTTTIGFFIAGAGAALAFLSPVLGWFGVAVSGSDTSANALFGALQVTAAGRTGLLPELLAAANSSGGVLGKMISPQNLTIAAAAAQLPGSESAMLRKVLPWSIALLLVMCLLVVLQSGSVLGWMLP</sequence>
<keyword evidence="4 8" id="KW-1003">Cell membrane</keyword>
<evidence type="ECO:0000256" key="8">
    <source>
        <dbReference type="RuleBase" id="RU365092"/>
    </source>
</evidence>
<dbReference type="AlphaFoldDB" id="A0A4R2K8E8"/>
<evidence type="ECO:0000256" key="5">
    <source>
        <dbReference type="ARBA" id="ARBA00022692"/>
    </source>
</evidence>
<protein>
    <recommendedName>
        <fullName evidence="8">L-lactate permease</fullName>
    </recommendedName>
</protein>
<comment type="subcellular location">
    <subcellularLocation>
        <location evidence="1 8">Cell membrane</location>
        <topology evidence="1 8">Multi-pass membrane protein</topology>
    </subcellularLocation>
</comment>
<comment type="caution">
    <text evidence="9">The sequence shown here is derived from an EMBL/GenBank/DDBJ whole genome shotgun (WGS) entry which is preliminary data.</text>
</comment>
<keyword evidence="7 8" id="KW-0472">Membrane</keyword>
<dbReference type="Proteomes" id="UP000295680">
    <property type="component" value="Unassembled WGS sequence"/>
</dbReference>
<keyword evidence="5 8" id="KW-0812">Transmembrane</keyword>
<feature type="transmembrane region" description="Helical" evidence="8">
    <location>
        <begin position="507"/>
        <end position="529"/>
    </location>
</feature>
<feature type="transmembrane region" description="Helical" evidence="8">
    <location>
        <begin position="194"/>
        <end position="212"/>
    </location>
</feature>
<evidence type="ECO:0000256" key="1">
    <source>
        <dbReference type="ARBA" id="ARBA00004651"/>
    </source>
</evidence>
<name>A0A4R2K8E8_9PSEU</name>
<evidence type="ECO:0000256" key="4">
    <source>
        <dbReference type="ARBA" id="ARBA00022475"/>
    </source>
</evidence>
<evidence type="ECO:0000313" key="9">
    <source>
        <dbReference type="EMBL" id="TCO62655.1"/>
    </source>
</evidence>
<feature type="transmembrane region" description="Helical" evidence="8">
    <location>
        <begin position="293"/>
        <end position="315"/>
    </location>
</feature>
<dbReference type="RefSeq" id="WP_132114578.1">
    <property type="nucleotide sequence ID" value="NZ_SLWS01000002.1"/>
</dbReference>
<keyword evidence="6 8" id="KW-1133">Transmembrane helix</keyword>
<dbReference type="GO" id="GO:0015295">
    <property type="term" value="F:solute:proton symporter activity"/>
    <property type="evidence" value="ECO:0007669"/>
    <property type="project" value="TreeGrafter"/>
</dbReference>
<dbReference type="PANTHER" id="PTHR30003:SF0">
    <property type="entry name" value="GLYCOLATE PERMEASE GLCA-RELATED"/>
    <property type="match status" value="1"/>
</dbReference>
<comment type="similarity">
    <text evidence="2 8">Belongs to the lactate permease family.</text>
</comment>
<dbReference type="InterPro" id="IPR003804">
    <property type="entry name" value="Lactate_perm"/>
</dbReference>
<feature type="transmembrane region" description="Helical" evidence="8">
    <location>
        <begin position="38"/>
        <end position="59"/>
    </location>
</feature>
<dbReference type="NCBIfam" id="TIGR00795">
    <property type="entry name" value="lctP"/>
    <property type="match status" value="1"/>
</dbReference>
<evidence type="ECO:0000256" key="2">
    <source>
        <dbReference type="ARBA" id="ARBA00010100"/>
    </source>
</evidence>
<evidence type="ECO:0000256" key="3">
    <source>
        <dbReference type="ARBA" id="ARBA00022448"/>
    </source>
</evidence>
<feature type="transmembrane region" description="Helical" evidence="8">
    <location>
        <begin position="71"/>
        <end position="90"/>
    </location>
</feature>
<feature type="transmembrane region" description="Helical" evidence="8">
    <location>
        <begin position="160"/>
        <end position="182"/>
    </location>
</feature>
<feature type="transmembrane region" description="Helical" evidence="8">
    <location>
        <begin position="385"/>
        <end position="403"/>
    </location>
</feature>